<name>A0ABS8WPI3_DATST</name>
<feature type="region of interest" description="Disordered" evidence="1">
    <location>
        <begin position="1"/>
        <end position="67"/>
    </location>
</feature>
<comment type="caution">
    <text evidence="2">The sequence shown here is derived from an EMBL/GenBank/DDBJ whole genome shotgun (WGS) entry which is preliminary data.</text>
</comment>
<organism evidence="2 3">
    <name type="scientific">Datura stramonium</name>
    <name type="common">Jimsonweed</name>
    <name type="synonym">Common thornapple</name>
    <dbReference type="NCBI Taxonomy" id="4076"/>
    <lineage>
        <taxon>Eukaryota</taxon>
        <taxon>Viridiplantae</taxon>
        <taxon>Streptophyta</taxon>
        <taxon>Embryophyta</taxon>
        <taxon>Tracheophyta</taxon>
        <taxon>Spermatophyta</taxon>
        <taxon>Magnoliopsida</taxon>
        <taxon>eudicotyledons</taxon>
        <taxon>Gunneridae</taxon>
        <taxon>Pentapetalae</taxon>
        <taxon>asterids</taxon>
        <taxon>lamiids</taxon>
        <taxon>Solanales</taxon>
        <taxon>Solanaceae</taxon>
        <taxon>Solanoideae</taxon>
        <taxon>Datureae</taxon>
        <taxon>Datura</taxon>
    </lineage>
</organism>
<reference evidence="2 3" key="1">
    <citation type="journal article" date="2021" name="BMC Genomics">
        <title>Datura genome reveals duplications of psychoactive alkaloid biosynthetic genes and high mutation rate following tissue culture.</title>
        <authorList>
            <person name="Rajewski A."/>
            <person name="Carter-House D."/>
            <person name="Stajich J."/>
            <person name="Litt A."/>
        </authorList>
    </citation>
    <scope>NUCLEOTIDE SEQUENCE [LARGE SCALE GENOMIC DNA]</scope>
    <source>
        <strain evidence="2">AR-01</strain>
    </source>
</reference>
<feature type="compositionally biased region" description="Polar residues" evidence="1">
    <location>
        <begin position="44"/>
        <end position="53"/>
    </location>
</feature>
<dbReference type="Proteomes" id="UP000823775">
    <property type="component" value="Unassembled WGS sequence"/>
</dbReference>
<evidence type="ECO:0000313" key="2">
    <source>
        <dbReference type="EMBL" id="MCE3051380.1"/>
    </source>
</evidence>
<sequence>MIVSCEPDVEGVNPKIPLSSTERSTAMPPLIATSEASLVEPTPQGDSSSTTAPRPTPIDLGRTTNTSRTRCSSLLERISKHSELMHLRVNLDETTVVMELLPKDPLVEDICVELPIKNVARHLASLLDSSPRASPARASSIILAPARVLPPNALAPRGLTHPYNPDLEEAARIQDAKMETLLEQRFRPHIDKEAGISVDGVPTTPVDMPFVIPLSHTSAP</sequence>
<accession>A0ABS8WPI3</accession>
<keyword evidence="3" id="KW-1185">Reference proteome</keyword>
<protein>
    <submittedName>
        <fullName evidence="2">Uncharacterized protein</fullName>
    </submittedName>
</protein>
<evidence type="ECO:0000256" key="1">
    <source>
        <dbReference type="SAM" id="MobiDB-lite"/>
    </source>
</evidence>
<proteinExistence type="predicted"/>
<gene>
    <name evidence="2" type="ORF">HAX54_049672</name>
</gene>
<dbReference type="EMBL" id="JACEIK010008473">
    <property type="protein sequence ID" value="MCE3051380.1"/>
    <property type="molecule type" value="Genomic_DNA"/>
</dbReference>
<evidence type="ECO:0000313" key="3">
    <source>
        <dbReference type="Proteomes" id="UP000823775"/>
    </source>
</evidence>